<dbReference type="EMBL" id="CM043020">
    <property type="protein sequence ID" value="KAI4459774.1"/>
    <property type="molecule type" value="Genomic_DNA"/>
</dbReference>
<evidence type="ECO:0000313" key="2">
    <source>
        <dbReference type="Proteomes" id="UP001056778"/>
    </source>
</evidence>
<gene>
    <name evidence="1" type="ORF">MML48_6g00000725</name>
</gene>
<name>A0ACB9SZ96_HOLOL</name>
<evidence type="ECO:0000313" key="1">
    <source>
        <dbReference type="EMBL" id="KAI4459774.1"/>
    </source>
</evidence>
<reference evidence="1" key="1">
    <citation type="submission" date="2022-04" db="EMBL/GenBank/DDBJ databases">
        <title>Chromosome-scale genome assembly of Holotrichia oblita Faldermann.</title>
        <authorList>
            <person name="Rongchong L."/>
        </authorList>
    </citation>
    <scope>NUCLEOTIDE SEQUENCE</scope>
    <source>
        <strain evidence="1">81SQS9</strain>
    </source>
</reference>
<protein>
    <submittedName>
        <fullName evidence="1">Mitotic-spindle organizing protein 1</fullName>
    </submittedName>
</protein>
<accession>A0ACB9SZ96</accession>
<comment type="caution">
    <text evidence="1">The sequence shown here is derived from an EMBL/GenBank/DDBJ whole genome shotgun (WGS) entry which is preliminary data.</text>
</comment>
<proteinExistence type="predicted"/>
<keyword evidence="2" id="KW-1185">Reference proteome</keyword>
<sequence>MPNVANTQITEARETYLTLLELSRLLNTGLDPETLTICVRLCEAGVNPETLATVIRELRKEVANLNDVEKTVDDANP</sequence>
<dbReference type="Proteomes" id="UP001056778">
    <property type="component" value="Chromosome 6"/>
</dbReference>
<organism evidence="1 2">
    <name type="scientific">Holotrichia oblita</name>
    <name type="common">Chafer beetle</name>
    <dbReference type="NCBI Taxonomy" id="644536"/>
    <lineage>
        <taxon>Eukaryota</taxon>
        <taxon>Metazoa</taxon>
        <taxon>Ecdysozoa</taxon>
        <taxon>Arthropoda</taxon>
        <taxon>Hexapoda</taxon>
        <taxon>Insecta</taxon>
        <taxon>Pterygota</taxon>
        <taxon>Neoptera</taxon>
        <taxon>Endopterygota</taxon>
        <taxon>Coleoptera</taxon>
        <taxon>Polyphaga</taxon>
        <taxon>Scarabaeiformia</taxon>
        <taxon>Scarabaeidae</taxon>
        <taxon>Melolonthinae</taxon>
        <taxon>Holotrichia</taxon>
    </lineage>
</organism>